<evidence type="ECO:0000313" key="5">
    <source>
        <dbReference type="EMBL" id="OLQ06198.1"/>
    </source>
</evidence>
<reference evidence="5 6" key="1">
    <citation type="submission" date="2016-02" db="EMBL/GenBank/DDBJ databases">
        <title>Genome analysis of coral dinoflagellate symbionts highlights evolutionary adaptations to a symbiotic lifestyle.</title>
        <authorList>
            <person name="Aranda M."/>
            <person name="Li Y."/>
            <person name="Liew Y.J."/>
            <person name="Baumgarten S."/>
            <person name="Simakov O."/>
            <person name="Wilson M."/>
            <person name="Piel J."/>
            <person name="Ashoor H."/>
            <person name="Bougouffa S."/>
            <person name="Bajic V.B."/>
            <person name="Ryu T."/>
            <person name="Ravasi T."/>
            <person name="Bayer T."/>
            <person name="Micklem G."/>
            <person name="Kim H."/>
            <person name="Bhak J."/>
            <person name="Lajeunesse T.C."/>
            <person name="Voolstra C.R."/>
        </authorList>
    </citation>
    <scope>NUCLEOTIDE SEQUENCE [LARGE SCALE GENOMIC DNA]</scope>
    <source>
        <strain evidence="5 6">CCMP2467</strain>
    </source>
</reference>
<dbReference type="SMART" id="SM00326">
    <property type="entry name" value="SH3"/>
    <property type="match status" value="1"/>
</dbReference>
<dbReference type="EMBL" id="LSRX01000165">
    <property type="protein sequence ID" value="OLQ06198.1"/>
    <property type="molecule type" value="Genomic_DNA"/>
</dbReference>
<feature type="compositionally biased region" description="Basic and acidic residues" evidence="3">
    <location>
        <begin position="987"/>
        <end position="1000"/>
    </location>
</feature>
<evidence type="ECO:0000256" key="3">
    <source>
        <dbReference type="SAM" id="MobiDB-lite"/>
    </source>
</evidence>
<feature type="compositionally biased region" description="Basic and acidic residues" evidence="3">
    <location>
        <begin position="624"/>
        <end position="636"/>
    </location>
</feature>
<dbReference type="OrthoDB" id="415230at2759"/>
<feature type="compositionally biased region" description="Polar residues" evidence="3">
    <location>
        <begin position="774"/>
        <end position="785"/>
    </location>
</feature>
<evidence type="ECO:0000256" key="1">
    <source>
        <dbReference type="ARBA" id="ARBA00022443"/>
    </source>
</evidence>
<dbReference type="SUPFAM" id="SSF50044">
    <property type="entry name" value="SH3-domain"/>
    <property type="match status" value="1"/>
</dbReference>
<feature type="region of interest" description="Disordered" evidence="3">
    <location>
        <begin position="744"/>
        <end position="800"/>
    </location>
</feature>
<dbReference type="Pfam" id="PF07653">
    <property type="entry name" value="SH3_2"/>
    <property type="match status" value="1"/>
</dbReference>
<evidence type="ECO:0000313" key="6">
    <source>
        <dbReference type="Proteomes" id="UP000186817"/>
    </source>
</evidence>
<feature type="compositionally biased region" description="Polar residues" evidence="3">
    <location>
        <begin position="637"/>
        <end position="652"/>
    </location>
</feature>
<dbReference type="InterPro" id="IPR001452">
    <property type="entry name" value="SH3_domain"/>
</dbReference>
<gene>
    <name evidence="5" type="ORF">AK812_SmicGene10493</name>
</gene>
<name>A0A1Q9EFN2_SYMMI</name>
<dbReference type="Proteomes" id="UP000186817">
    <property type="component" value="Unassembled WGS sequence"/>
</dbReference>
<feature type="compositionally biased region" description="Basic and acidic residues" evidence="3">
    <location>
        <begin position="1212"/>
        <end position="1221"/>
    </location>
</feature>
<comment type="caution">
    <text evidence="5">The sequence shown here is derived from an EMBL/GenBank/DDBJ whole genome shotgun (WGS) entry which is preliminary data.</text>
</comment>
<dbReference type="Gene3D" id="2.30.30.40">
    <property type="entry name" value="SH3 Domains"/>
    <property type="match status" value="1"/>
</dbReference>
<feature type="compositionally biased region" description="Low complexity" evidence="3">
    <location>
        <begin position="341"/>
        <end position="351"/>
    </location>
</feature>
<organism evidence="5 6">
    <name type="scientific">Symbiodinium microadriaticum</name>
    <name type="common">Dinoflagellate</name>
    <name type="synonym">Zooxanthella microadriatica</name>
    <dbReference type="NCBI Taxonomy" id="2951"/>
    <lineage>
        <taxon>Eukaryota</taxon>
        <taxon>Sar</taxon>
        <taxon>Alveolata</taxon>
        <taxon>Dinophyceae</taxon>
        <taxon>Suessiales</taxon>
        <taxon>Symbiodiniaceae</taxon>
        <taxon>Symbiodinium</taxon>
    </lineage>
</organism>
<feature type="domain" description="SH3" evidence="4">
    <location>
        <begin position="172"/>
        <end position="240"/>
    </location>
</feature>
<accession>A0A1Q9EFN2</accession>
<evidence type="ECO:0000259" key="4">
    <source>
        <dbReference type="PROSITE" id="PS50002"/>
    </source>
</evidence>
<feature type="compositionally biased region" description="Basic and acidic residues" evidence="3">
    <location>
        <begin position="584"/>
        <end position="599"/>
    </location>
</feature>
<feature type="compositionally biased region" description="Basic and acidic residues" evidence="3">
    <location>
        <begin position="276"/>
        <end position="290"/>
    </location>
</feature>
<feature type="region of interest" description="Disordered" evidence="3">
    <location>
        <begin position="977"/>
        <end position="1010"/>
    </location>
</feature>
<feature type="compositionally biased region" description="Low complexity" evidence="3">
    <location>
        <begin position="1044"/>
        <end position="1056"/>
    </location>
</feature>
<feature type="region of interest" description="Disordered" evidence="3">
    <location>
        <begin position="1267"/>
        <end position="1290"/>
    </location>
</feature>
<dbReference type="PROSITE" id="PS50002">
    <property type="entry name" value="SH3"/>
    <property type="match status" value="1"/>
</dbReference>
<feature type="region of interest" description="Disordered" evidence="3">
    <location>
        <begin position="242"/>
        <end position="669"/>
    </location>
</feature>
<feature type="compositionally biased region" description="Basic and acidic residues" evidence="3">
    <location>
        <begin position="1267"/>
        <end position="1276"/>
    </location>
</feature>
<dbReference type="Pfam" id="PF01885">
    <property type="entry name" value="PTS_2-RNA"/>
    <property type="match status" value="1"/>
</dbReference>
<feature type="region of interest" description="Disordered" evidence="3">
    <location>
        <begin position="1031"/>
        <end position="1075"/>
    </location>
</feature>
<dbReference type="GO" id="GO:0016740">
    <property type="term" value="F:transferase activity"/>
    <property type="evidence" value="ECO:0007669"/>
    <property type="project" value="InterPro"/>
</dbReference>
<feature type="region of interest" description="Disordered" evidence="3">
    <location>
        <begin position="1192"/>
        <end position="1221"/>
    </location>
</feature>
<feature type="compositionally biased region" description="Low complexity" evidence="3">
    <location>
        <begin position="426"/>
        <end position="448"/>
    </location>
</feature>
<dbReference type="InterPro" id="IPR036028">
    <property type="entry name" value="SH3-like_dom_sf"/>
</dbReference>
<keyword evidence="1 2" id="KW-0728">SH3 domain</keyword>
<sequence>MGADASERYYDKLSKALSAVLRHTGRQDGLYFTRGGFARIQDIFDLQLLRLKAVHPGHVYDLAETSFHKDGCPRFEIHTGPDQQDWVRSKRRHSIAGIRASLQAEITWQDVDEAKRHRMNLAEQQRRDLDAVRAWWQDSPQAANEDQIGADRARLDASSVILAELPQTPAMTSDVVGRATCDFSGAEFADDTGDESAYLTLQKGEYVINLGHGQDGWCWGRTLVGEEGWFPQIFFEPAQTLPEAEVEESAASPGTSWEDYYQATPGSVGPIPEQQQPEHDDLQREARRQSPGESLFGPETATSEDSEAARPDPSENAPLFQASWPSPLGPPTIYGPKAPVPSWAKSASQPAKAPPPPPPARKAPPPQPPRGSPRPSHPLQPPPPSRHQPAEYPTWKHPEALRPQASNHASPLRPNPVAKEQTVPRNPTSTSSSTAVNPSVVPPSSVASRAPERWEAASDVSAFSKLHDVDNSASSSAVDPYVTPPSSLPPKTHGPWEGGSKLPASSSSSWPSQAYPLHARQKQPETYSQLDRRHVIPQRGSNNPSFEGCTWHHHRGDPGSTRASFHADTMGRHGSATVPNKELIAADERSHNARGHDALQEPEVGSRRRQQPASSQQPEDPESDKELPPSTHRTDVADTNTASRSGNASFSGLSKHFVHPTDATQSDRQDGCLAGTREETEGPACRDAGVGVEAAKRQAPACKAGSIVAASSEDVLADDGSVHQDSMHGMRSGMSDECSCPAVDDGHEDVATPGLASDDVDTHVDLTGRPAKPNQPTSQPSQVAATLQRPGGTPSQQQSDAAVLDTCEQDDLVDDDEEFVYPQPGLVRQADRPHIHPCSEDRMQSVLTKIFKETNGPQIFENDNVARQITDQDQVLEVDSVKYTHDRISRRFKHGPHAGEPIERLVRDIAEGRVNPLTEPRLRLKVVRHGSQYYSLNNRRLHALKEARATHLSARVYDMDPITAKFLMAFSTTSDGDDVQVGGHSHASREGGVHHGRDPDMQASHPADLNREVIVDDKSVQTDLEPDAATVHALQAPRLPEMCSVSSSSSSSETSSRNLDRPDPEPANDGRRIPSERELLRVNADEPFPEELSELRRHHGRVVSCRSPGTPVSQEGEKAYFDFCKSVLALRKKPNMRMLDHLEEKDIVIGFLLQMANNREAHRERVREVLDALALCARWFAALESNEEHLQSYKKLSQPSRKPRPRQPVLKDAPRTSDRQTAARELCAVSIGEILKQVEYWPLEPGDRVRRGEETWKKVKRLVRHVDRTTASREEPAQPAQPSNGHSRADVKDTLKDFLTFAAMFASERKTYKRDIAEVLSPILNSALVQELCKQLKPDVCEALNALLEHGFGTSDP</sequence>
<protein>
    <recommendedName>
        <fullName evidence="4">SH3 domain-containing protein</fullName>
    </recommendedName>
</protein>
<dbReference type="CDD" id="cd00174">
    <property type="entry name" value="SH3"/>
    <property type="match status" value="1"/>
</dbReference>
<keyword evidence="6" id="KW-1185">Reference proteome</keyword>
<dbReference type="InterPro" id="IPR002745">
    <property type="entry name" value="Ptrans_KptA/Tpt1"/>
</dbReference>
<proteinExistence type="predicted"/>
<feature type="compositionally biased region" description="Pro residues" evidence="3">
    <location>
        <begin position="352"/>
        <end position="386"/>
    </location>
</feature>
<feature type="compositionally biased region" description="Basic and acidic residues" evidence="3">
    <location>
        <begin position="1058"/>
        <end position="1075"/>
    </location>
</feature>
<evidence type="ECO:0000256" key="2">
    <source>
        <dbReference type="PROSITE-ProRule" id="PRU00192"/>
    </source>
</evidence>
<dbReference type="SUPFAM" id="SSF56399">
    <property type="entry name" value="ADP-ribosylation"/>
    <property type="match status" value="1"/>
</dbReference>